<keyword evidence="4" id="KW-1185">Reference proteome</keyword>
<protein>
    <submittedName>
        <fullName evidence="3">7030_t:CDS:1</fullName>
    </submittedName>
</protein>
<comment type="caution">
    <text evidence="3">The sequence shown here is derived from an EMBL/GenBank/DDBJ whole genome shotgun (WGS) entry which is preliminary data.</text>
</comment>
<dbReference type="Gene3D" id="1.10.30.10">
    <property type="entry name" value="High mobility group box domain"/>
    <property type="match status" value="1"/>
</dbReference>
<dbReference type="InterPro" id="IPR009071">
    <property type="entry name" value="HMG_box_dom"/>
</dbReference>
<gene>
    <name evidence="3" type="ORF">DEBURN_LOCUS6983</name>
</gene>
<evidence type="ECO:0000259" key="2">
    <source>
        <dbReference type="PROSITE" id="PS50118"/>
    </source>
</evidence>
<dbReference type="SMART" id="SM00398">
    <property type="entry name" value="HMG"/>
    <property type="match status" value="1"/>
</dbReference>
<keyword evidence="1" id="KW-0539">Nucleus</keyword>
<organism evidence="3 4">
    <name type="scientific">Diversispora eburnea</name>
    <dbReference type="NCBI Taxonomy" id="1213867"/>
    <lineage>
        <taxon>Eukaryota</taxon>
        <taxon>Fungi</taxon>
        <taxon>Fungi incertae sedis</taxon>
        <taxon>Mucoromycota</taxon>
        <taxon>Glomeromycotina</taxon>
        <taxon>Glomeromycetes</taxon>
        <taxon>Diversisporales</taxon>
        <taxon>Diversisporaceae</taxon>
        <taxon>Diversispora</taxon>
    </lineage>
</organism>
<keyword evidence="1" id="KW-0238">DNA-binding</keyword>
<name>A0A9N9B2M2_9GLOM</name>
<evidence type="ECO:0000256" key="1">
    <source>
        <dbReference type="PROSITE-ProRule" id="PRU00267"/>
    </source>
</evidence>
<dbReference type="GO" id="GO:0005634">
    <property type="term" value="C:nucleus"/>
    <property type="evidence" value="ECO:0007669"/>
    <property type="project" value="UniProtKB-UniRule"/>
</dbReference>
<dbReference type="Proteomes" id="UP000789706">
    <property type="component" value="Unassembled WGS sequence"/>
</dbReference>
<accession>A0A9N9B2M2</accession>
<feature type="domain" description="HMG box" evidence="2">
    <location>
        <begin position="55"/>
        <end position="121"/>
    </location>
</feature>
<dbReference type="AlphaFoldDB" id="A0A9N9B2M2"/>
<proteinExistence type="predicted"/>
<feature type="DNA-binding region" description="HMG box" evidence="1">
    <location>
        <begin position="55"/>
        <end position="121"/>
    </location>
</feature>
<evidence type="ECO:0000313" key="4">
    <source>
        <dbReference type="Proteomes" id="UP000789706"/>
    </source>
</evidence>
<sequence>MSSINNINYQNTLNVQIPFPINNQNTLKTIKIPFPPSIKEDEIIQLHLKNGIRSANRTMNAFMIYRKEFNNIVTNYNLELKDISLYASISWKNEPQHVKKFYVQLAEKVKELFKEKVPSLCFIHSTNDNNVSLDTFNSHLDNQNFPSLYDAYSNYQIFNINNIVYDDFENFFRVYMNMDDDKFMNYLSEDLALTYRAIVQSLP</sequence>
<dbReference type="Pfam" id="PF00505">
    <property type="entry name" value="HMG_box"/>
    <property type="match status" value="1"/>
</dbReference>
<dbReference type="InterPro" id="IPR036910">
    <property type="entry name" value="HMG_box_dom_sf"/>
</dbReference>
<dbReference type="GO" id="GO:0003677">
    <property type="term" value="F:DNA binding"/>
    <property type="evidence" value="ECO:0007669"/>
    <property type="project" value="UniProtKB-UniRule"/>
</dbReference>
<evidence type="ECO:0000313" key="3">
    <source>
        <dbReference type="EMBL" id="CAG8548554.1"/>
    </source>
</evidence>
<reference evidence="3" key="1">
    <citation type="submission" date="2021-06" db="EMBL/GenBank/DDBJ databases">
        <authorList>
            <person name="Kallberg Y."/>
            <person name="Tangrot J."/>
            <person name="Rosling A."/>
        </authorList>
    </citation>
    <scope>NUCLEOTIDE SEQUENCE</scope>
    <source>
        <strain evidence="3">AZ414A</strain>
    </source>
</reference>
<dbReference type="SUPFAM" id="SSF47095">
    <property type="entry name" value="HMG-box"/>
    <property type="match status" value="1"/>
</dbReference>
<dbReference type="EMBL" id="CAJVPK010000779">
    <property type="protein sequence ID" value="CAG8548554.1"/>
    <property type="molecule type" value="Genomic_DNA"/>
</dbReference>
<dbReference type="PROSITE" id="PS50118">
    <property type="entry name" value="HMG_BOX_2"/>
    <property type="match status" value="1"/>
</dbReference>
<dbReference type="OrthoDB" id="6247875at2759"/>